<protein>
    <submittedName>
        <fullName evidence="1">Uncharacterized protein</fullName>
    </submittedName>
</protein>
<proteinExistence type="predicted"/>
<comment type="caution">
    <text evidence="1">The sequence shown here is derived from an EMBL/GenBank/DDBJ whole genome shotgun (WGS) entry which is preliminary data.</text>
</comment>
<organism evidence="1 2">
    <name type="scientific">Naganishia onofrii</name>
    <dbReference type="NCBI Taxonomy" id="1851511"/>
    <lineage>
        <taxon>Eukaryota</taxon>
        <taxon>Fungi</taxon>
        <taxon>Dikarya</taxon>
        <taxon>Basidiomycota</taxon>
        <taxon>Agaricomycotina</taxon>
        <taxon>Tremellomycetes</taxon>
        <taxon>Filobasidiales</taxon>
        <taxon>Filobasidiaceae</taxon>
        <taxon>Naganishia</taxon>
    </lineage>
</organism>
<reference evidence="1" key="1">
    <citation type="submission" date="2023-04" db="EMBL/GenBank/DDBJ databases">
        <title>Draft Genome sequencing of Naganishia species isolated from polar environments using Oxford Nanopore Technology.</title>
        <authorList>
            <person name="Leo P."/>
            <person name="Venkateswaran K."/>
        </authorList>
    </citation>
    <scope>NUCLEOTIDE SEQUENCE</scope>
    <source>
        <strain evidence="1">DBVPG 5303</strain>
    </source>
</reference>
<dbReference type="EMBL" id="JASBWV010000007">
    <property type="protein sequence ID" value="KAJ9125718.1"/>
    <property type="molecule type" value="Genomic_DNA"/>
</dbReference>
<gene>
    <name evidence="1" type="ORF">QFC24_002502</name>
</gene>
<evidence type="ECO:0000313" key="2">
    <source>
        <dbReference type="Proteomes" id="UP001234202"/>
    </source>
</evidence>
<keyword evidence="2" id="KW-1185">Reference proteome</keyword>
<name>A0ACC2XQ42_9TREE</name>
<dbReference type="Proteomes" id="UP001234202">
    <property type="component" value="Unassembled WGS sequence"/>
</dbReference>
<accession>A0ACC2XQ42</accession>
<sequence>MDGIVDAILNSTIDMERQRLESELDASLGSFRPPSAHHAKSQRQYGERIDRHGRYIDHCDSAEESDVSSAFSSISHVTRSDRGAGGMPTSDLQYISDQRRHSRHSEATFTTSTSDEDEDDDTVEYPRSAAVHNMRHLDDLGRYDTQRSPTPVNVSNRTGSGSGTRNLLSNRNAGNIDPKKHNDSFDRAGMDSFTGFASPGSTAQHHVSRMTLGAGGIFENNKSRKSSRTKPRSRDKENSPVPSDEEEEYDPDRPISKLVQELERGDWSRDLQSSKDVKRTQPSTGRINSFATQPKASNIFADANGASPPQPLRQQSSAYDSHLQPVPHHSYTQQFRHKPVQPSPLRSLVVPSPDSTGSRNKSKESQPATSAGYMTQPATSRQQQYQPPRVEDEEEENFARHKQRSTSPRGPPPSALVINIAEASERNREATSSSLPRTRVVSNPETRSSKSAMTRDFRPTTHGTDDLLADMTRLTTMLGTPAKGNRHELVAHDGAVSENSNRINENLQAIYARLHSLEDETTMSRRRIRELEMDLENSRIDSARSRKDKQEVEQRYTILENEKKELERLVVVLRREVAKVTQEWQTEMERTKELQARLEGFQQSPSYRDRQRSLGSNARGAADLPSNSLDKMMNGLMLRIEQLEREVVRLRSVVQRAVELKDATFDGERTVMQGDQETKTRKASGKPSQYQEGLVAAAYEGSNNRQSVGQTFGRSEHVLVDKPLTPPPSDEDHCQVSPSPDNHHRRSSVKTSTNLESHPHQNAGRRQRRRSRIHDSRSDEPQEDPAASPFPSIRGERLEQEFFSPGQKPKIGRPSSGHALRFGDLTRVSNEKQKHADHEDEQCESEEKARGAASATVHIDELDQALRRNDGEMPPQTLVMSVLREIEDDYKHYLSIYTDLAEQYKRMSPLSMKRNILAEHLKEVIDTMELKVKDKAFTAPVIKAAQASKARMSVPETVRAVRQDLGKSIVSTPLPKRRQEHAVV</sequence>
<evidence type="ECO:0000313" key="1">
    <source>
        <dbReference type="EMBL" id="KAJ9125718.1"/>
    </source>
</evidence>